<feature type="domain" description="Peptidase M20 dimerisation" evidence="6">
    <location>
        <begin position="149"/>
        <end position="247"/>
    </location>
</feature>
<dbReference type="InterPro" id="IPR011650">
    <property type="entry name" value="Peptidase_M20_dimer"/>
</dbReference>
<dbReference type="EMBL" id="UINC01004795">
    <property type="protein sequence ID" value="SVA16902.1"/>
    <property type="molecule type" value="Genomic_DNA"/>
</dbReference>
<accession>A0A381TLE1</accession>
<dbReference type="PANTHER" id="PTHR43808">
    <property type="entry name" value="ACETYLORNITHINE DEACETYLASE"/>
    <property type="match status" value="1"/>
</dbReference>
<dbReference type="GO" id="GO:0016787">
    <property type="term" value="F:hydrolase activity"/>
    <property type="evidence" value="ECO:0007669"/>
    <property type="project" value="UniProtKB-KW"/>
</dbReference>
<keyword evidence="3" id="KW-0479">Metal-binding</keyword>
<comment type="similarity">
    <text evidence="2">Belongs to the peptidase M20A family.</text>
</comment>
<dbReference type="GO" id="GO:0046872">
    <property type="term" value="F:metal ion binding"/>
    <property type="evidence" value="ECO:0007669"/>
    <property type="project" value="UniProtKB-KW"/>
</dbReference>
<dbReference type="PANTHER" id="PTHR43808:SF8">
    <property type="entry name" value="PEPTIDASE M20 DIMERISATION DOMAIN-CONTAINING PROTEIN"/>
    <property type="match status" value="1"/>
</dbReference>
<proteinExistence type="inferred from homology"/>
<keyword evidence="4" id="KW-0378">Hydrolase</keyword>
<evidence type="ECO:0000256" key="5">
    <source>
        <dbReference type="ARBA" id="ARBA00022833"/>
    </source>
</evidence>
<evidence type="ECO:0000256" key="1">
    <source>
        <dbReference type="ARBA" id="ARBA00001947"/>
    </source>
</evidence>
<keyword evidence="5" id="KW-0862">Zinc</keyword>
<reference evidence="7" key="1">
    <citation type="submission" date="2018-05" db="EMBL/GenBank/DDBJ databases">
        <authorList>
            <person name="Lanie J.A."/>
            <person name="Ng W.-L."/>
            <person name="Kazmierczak K.M."/>
            <person name="Andrzejewski T.M."/>
            <person name="Davidsen T.M."/>
            <person name="Wayne K.J."/>
            <person name="Tettelin H."/>
            <person name="Glass J.I."/>
            <person name="Rusch D."/>
            <person name="Podicherti R."/>
            <person name="Tsui H.-C.T."/>
            <person name="Winkler M.E."/>
        </authorList>
    </citation>
    <scope>NUCLEOTIDE SEQUENCE</scope>
</reference>
<sequence length="331" mass="35546">MAQSLIDIDSTTPREGQVVRWLAAWLRGRGYNVEKQPVEGDRMNLIVTVGAEAARIVLSTHLDCVPPFFPSRLEGNLLYGRGACDAKGIAAAQIGALEQLRAAGETRVGALFVVGEERGSHGAHAANRTPRGSTYLVDGEPTDNRLGLATRGVYRVRLKASGRAAHSSHPEEGESAIEKLLDALVALRSIELPADPTLGRTNYTVAMLEGGVAPNVVPPHASAEVNFRIVGPSHDLRAVLQPLTTWVTIEDVVEVPPVRMATVPGFETAVFPFTTDIPFLDAWGDPLLFGPGSVLVAHTDDEHVRIDDLRAATDHYARIATALLNQVPDQS</sequence>
<evidence type="ECO:0000256" key="3">
    <source>
        <dbReference type="ARBA" id="ARBA00022723"/>
    </source>
</evidence>
<gene>
    <name evidence="7" type="ORF">METZ01_LOCUS69756</name>
</gene>
<dbReference type="InterPro" id="IPR050072">
    <property type="entry name" value="Peptidase_M20A"/>
</dbReference>
<evidence type="ECO:0000259" key="6">
    <source>
        <dbReference type="Pfam" id="PF07687"/>
    </source>
</evidence>
<dbReference type="AlphaFoldDB" id="A0A381TLE1"/>
<organism evidence="7">
    <name type="scientific">marine metagenome</name>
    <dbReference type="NCBI Taxonomy" id="408172"/>
    <lineage>
        <taxon>unclassified sequences</taxon>
        <taxon>metagenomes</taxon>
        <taxon>ecological metagenomes</taxon>
    </lineage>
</organism>
<evidence type="ECO:0000313" key="7">
    <source>
        <dbReference type="EMBL" id="SVA16902.1"/>
    </source>
</evidence>
<evidence type="ECO:0000256" key="4">
    <source>
        <dbReference type="ARBA" id="ARBA00022801"/>
    </source>
</evidence>
<dbReference type="Pfam" id="PF01546">
    <property type="entry name" value="Peptidase_M20"/>
    <property type="match status" value="1"/>
</dbReference>
<dbReference type="Gene3D" id="3.40.630.10">
    <property type="entry name" value="Zn peptidases"/>
    <property type="match status" value="1"/>
</dbReference>
<dbReference type="InterPro" id="IPR036264">
    <property type="entry name" value="Bact_exopeptidase_dim_dom"/>
</dbReference>
<name>A0A381TLE1_9ZZZZ</name>
<evidence type="ECO:0000256" key="2">
    <source>
        <dbReference type="ARBA" id="ARBA00006247"/>
    </source>
</evidence>
<dbReference type="Pfam" id="PF07687">
    <property type="entry name" value="M20_dimer"/>
    <property type="match status" value="1"/>
</dbReference>
<protein>
    <recommendedName>
        <fullName evidence="6">Peptidase M20 dimerisation domain-containing protein</fullName>
    </recommendedName>
</protein>
<dbReference type="Gene3D" id="3.30.70.360">
    <property type="match status" value="1"/>
</dbReference>
<dbReference type="SUPFAM" id="SSF53187">
    <property type="entry name" value="Zn-dependent exopeptidases"/>
    <property type="match status" value="1"/>
</dbReference>
<dbReference type="InterPro" id="IPR002933">
    <property type="entry name" value="Peptidase_M20"/>
</dbReference>
<dbReference type="SUPFAM" id="SSF55031">
    <property type="entry name" value="Bacterial exopeptidase dimerisation domain"/>
    <property type="match status" value="1"/>
</dbReference>
<comment type="cofactor">
    <cofactor evidence="1">
        <name>Zn(2+)</name>
        <dbReference type="ChEBI" id="CHEBI:29105"/>
    </cofactor>
</comment>